<keyword evidence="2" id="KW-1185">Reference proteome</keyword>
<dbReference type="InParanoid" id="E4UVG8"/>
<gene>
    <name evidence="1" type="ORF">MGYG_05293</name>
</gene>
<name>E4UVG8_ARTGP</name>
<organism evidence="2">
    <name type="scientific">Arthroderma gypseum (strain ATCC MYA-4604 / CBS 118893)</name>
    <name type="common">Microsporum gypseum</name>
    <dbReference type="NCBI Taxonomy" id="535722"/>
    <lineage>
        <taxon>Eukaryota</taxon>
        <taxon>Fungi</taxon>
        <taxon>Dikarya</taxon>
        <taxon>Ascomycota</taxon>
        <taxon>Pezizomycotina</taxon>
        <taxon>Eurotiomycetes</taxon>
        <taxon>Eurotiomycetidae</taxon>
        <taxon>Onygenales</taxon>
        <taxon>Arthrodermataceae</taxon>
        <taxon>Nannizzia</taxon>
    </lineage>
</organism>
<dbReference type="RefSeq" id="XP_003172706.1">
    <property type="nucleotide sequence ID" value="XM_003172658.1"/>
</dbReference>
<dbReference type="Proteomes" id="UP000002669">
    <property type="component" value="Unassembled WGS sequence"/>
</dbReference>
<proteinExistence type="predicted"/>
<protein>
    <submittedName>
        <fullName evidence="1">Uncharacterized protein</fullName>
    </submittedName>
</protein>
<dbReference type="VEuPathDB" id="FungiDB:MGYG_05293"/>
<dbReference type="AlphaFoldDB" id="E4UVG8"/>
<evidence type="ECO:0000313" key="1">
    <source>
        <dbReference type="EMBL" id="EFR02295.1"/>
    </source>
</evidence>
<dbReference type="HOGENOM" id="CLU_1570240_0_0_1"/>
<evidence type="ECO:0000313" key="2">
    <source>
        <dbReference type="Proteomes" id="UP000002669"/>
    </source>
</evidence>
<sequence>MLIRVPGRLPGTGRCSASLDPGHLIFRAQSYAAEAQLQARKPENSHIRLRPSVPRQCVRFDVRSIYLDRSSGIKSALVSHNRPDEPLSSLFGTQNQVPHGGNFTELGIFMQGNGSGFSLPAVSYVSYTAKLRARIPMIKRKQGSGPAWRLADAGASEERYRRGAVDCFLP</sequence>
<accession>E4UVG8</accession>
<reference evidence="2" key="1">
    <citation type="journal article" date="2012" name="MBio">
        <title>Comparative genome analysis of Trichophyton rubrum and related dermatophytes reveals candidate genes involved in infection.</title>
        <authorList>
            <person name="Martinez D.A."/>
            <person name="Oliver B.G."/>
            <person name="Graeser Y."/>
            <person name="Goldberg J.M."/>
            <person name="Li W."/>
            <person name="Martinez-Rossi N.M."/>
            <person name="Monod M."/>
            <person name="Shelest E."/>
            <person name="Barton R.C."/>
            <person name="Birch E."/>
            <person name="Brakhage A.A."/>
            <person name="Chen Z."/>
            <person name="Gurr S.J."/>
            <person name="Heiman D."/>
            <person name="Heitman J."/>
            <person name="Kosti I."/>
            <person name="Rossi A."/>
            <person name="Saif S."/>
            <person name="Samalova M."/>
            <person name="Saunders C.W."/>
            <person name="Shea T."/>
            <person name="Summerbell R.C."/>
            <person name="Xu J."/>
            <person name="Young S."/>
            <person name="Zeng Q."/>
            <person name="Birren B.W."/>
            <person name="Cuomo C.A."/>
            <person name="White T.C."/>
        </authorList>
    </citation>
    <scope>NUCLEOTIDE SEQUENCE [LARGE SCALE GENOMIC DNA]</scope>
    <source>
        <strain evidence="2">ATCC MYA-4604 / CBS 118893</strain>
    </source>
</reference>
<dbReference type="GeneID" id="10027980"/>
<dbReference type="EMBL" id="DS989825">
    <property type="protein sequence ID" value="EFR02295.1"/>
    <property type="molecule type" value="Genomic_DNA"/>
</dbReference>